<protein>
    <submittedName>
        <fullName evidence="6">MFS transporter</fullName>
    </submittedName>
</protein>
<dbReference type="EMBL" id="CP039690">
    <property type="protein sequence ID" value="QCI68872.1"/>
    <property type="molecule type" value="Genomic_DNA"/>
</dbReference>
<feature type="transmembrane region" description="Helical" evidence="4">
    <location>
        <begin position="223"/>
        <end position="245"/>
    </location>
</feature>
<feature type="transmembrane region" description="Helical" evidence="4">
    <location>
        <begin position="292"/>
        <end position="312"/>
    </location>
</feature>
<keyword evidence="3 4" id="KW-0472">Membrane</keyword>
<feature type="transmembrane region" description="Helical" evidence="4">
    <location>
        <begin position="88"/>
        <end position="105"/>
    </location>
</feature>
<dbReference type="Pfam" id="PF07690">
    <property type="entry name" value="MFS_1"/>
    <property type="match status" value="1"/>
</dbReference>
<feature type="domain" description="Major facilitator superfamily (MFS) profile" evidence="5">
    <location>
        <begin position="24"/>
        <end position="404"/>
    </location>
</feature>
<evidence type="ECO:0000256" key="2">
    <source>
        <dbReference type="ARBA" id="ARBA00022989"/>
    </source>
</evidence>
<evidence type="ECO:0000313" key="7">
    <source>
        <dbReference type="Proteomes" id="UP000298781"/>
    </source>
</evidence>
<dbReference type="InterPro" id="IPR011701">
    <property type="entry name" value="MFS"/>
</dbReference>
<dbReference type="OrthoDB" id="9770492at2"/>
<feature type="transmembrane region" description="Helical" evidence="4">
    <location>
        <begin position="60"/>
        <end position="81"/>
    </location>
</feature>
<organism evidence="6 7">
    <name type="scientific">Phreatobacter stygius</name>
    <dbReference type="NCBI Taxonomy" id="1940610"/>
    <lineage>
        <taxon>Bacteria</taxon>
        <taxon>Pseudomonadati</taxon>
        <taxon>Pseudomonadota</taxon>
        <taxon>Alphaproteobacteria</taxon>
        <taxon>Hyphomicrobiales</taxon>
        <taxon>Phreatobacteraceae</taxon>
        <taxon>Phreatobacter</taxon>
    </lineage>
</organism>
<feature type="transmembrane region" description="Helical" evidence="4">
    <location>
        <begin position="380"/>
        <end position="398"/>
    </location>
</feature>
<dbReference type="PROSITE" id="PS50850">
    <property type="entry name" value="MFS"/>
    <property type="match status" value="1"/>
</dbReference>
<feature type="transmembrane region" description="Helical" evidence="4">
    <location>
        <begin position="111"/>
        <end position="129"/>
    </location>
</feature>
<dbReference type="Proteomes" id="UP000298781">
    <property type="component" value="Chromosome"/>
</dbReference>
<evidence type="ECO:0000256" key="1">
    <source>
        <dbReference type="ARBA" id="ARBA00022692"/>
    </source>
</evidence>
<dbReference type="KEGG" id="pstg:E8M01_34360"/>
<keyword evidence="1 4" id="KW-0812">Transmembrane</keyword>
<dbReference type="PANTHER" id="PTHR43129">
    <property type="entry name" value="FOSMIDOMYCIN RESISTANCE PROTEIN"/>
    <property type="match status" value="1"/>
</dbReference>
<sequence length="414" mass="43603">MEHSVTQSATTADPTAADNTAFKVIAALGFCHLLNDMMQSLLTAIYPILKTDFGLDFGQIGLLTLTFNVTASLFQPLVGLYTDKRPQPYSLSVGMGFTLVGLILLAVAHHYWLLLISAALVGLGSAVFHPEASRVARMASGGRHGLAQSLFQVGGNVGSAIGPLLAAFIVLQKGQASIAWFSIAALVAMLVLWQVGNWYSRHRVAAAGRSVAVPALALSTRKVVLALTVLGVLVFSKYVYMASLTSYYTFYLIEKFDVSVRDSQLLLFLFLGAVAVGTIVGGPIGDRFGRKLVIWGSILGALPFTLALPYAGGLAWTAVLTVLIGLIMASAFSAIIVFAQELVPGKVGLIAGLFFGFAFGIGGIGAAVLGAVADVRGIEYVYWICSLLPLVGLLTVFLPDMEAARAKGAQVQAA</sequence>
<dbReference type="GO" id="GO:0005886">
    <property type="term" value="C:plasma membrane"/>
    <property type="evidence" value="ECO:0007669"/>
    <property type="project" value="TreeGrafter"/>
</dbReference>
<keyword evidence="2 4" id="KW-1133">Transmembrane helix</keyword>
<dbReference type="GO" id="GO:0022857">
    <property type="term" value="F:transmembrane transporter activity"/>
    <property type="evidence" value="ECO:0007669"/>
    <property type="project" value="InterPro"/>
</dbReference>
<dbReference type="SUPFAM" id="SSF103473">
    <property type="entry name" value="MFS general substrate transporter"/>
    <property type="match status" value="1"/>
</dbReference>
<feature type="transmembrane region" description="Helical" evidence="4">
    <location>
        <begin position="177"/>
        <end position="195"/>
    </location>
</feature>
<evidence type="ECO:0000256" key="4">
    <source>
        <dbReference type="SAM" id="Phobius"/>
    </source>
</evidence>
<evidence type="ECO:0000313" key="6">
    <source>
        <dbReference type="EMBL" id="QCI68872.1"/>
    </source>
</evidence>
<dbReference type="InterPro" id="IPR020846">
    <property type="entry name" value="MFS_dom"/>
</dbReference>
<dbReference type="InterPro" id="IPR036259">
    <property type="entry name" value="MFS_trans_sf"/>
</dbReference>
<feature type="transmembrane region" description="Helical" evidence="4">
    <location>
        <begin position="150"/>
        <end position="171"/>
    </location>
</feature>
<dbReference type="CDD" id="cd17478">
    <property type="entry name" value="MFS_FsR"/>
    <property type="match status" value="1"/>
</dbReference>
<evidence type="ECO:0000259" key="5">
    <source>
        <dbReference type="PROSITE" id="PS50850"/>
    </source>
</evidence>
<keyword evidence="7" id="KW-1185">Reference proteome</keyword>
<gene>
    <name evidence="6" type="ORF">E8M01_34360</name>
</gene>
<evidence type="ECO:0000256" key="3">
    <source>
        <dbReference type="ARBA" id="ARBA00023136"/>
    </source>
</evidence>
<reference evidence="6 7" key="1">
    <citation type="submission" date="2019-04" db="EMBL/GenBank/DDBJ databases">
        <title>Phreatobacter aquaticus sp. nov.</title>
        <authorList>
            <person name="Choi A."/>
        </authorList>
    </citation>
    <scope>NUCLEOTIDE SEQUENCE [LARGE SCALE GENOMIC DNA]</scope>
    <source>
        <strain evidence="6 7">KCTC 52518</strain>
    </source>
</reference>
<feature type="transmembrane region" description="Helical" evidence="4">
    <location>
        <begin position="347"/>
        <end position="368"/>
    </location>
</feature>
<dbReference type="Gene3D" id="1.20.1250.20">
    <property type="entry name" value="MFS general substrate transporter like domains"/>
    <property type="match status" value="2"/>
</dbReference>
<feature type="transmembrane region" description="Helical" evidence="4">
    <location>
        <begin position="265"/>
        <end position="285"/>
    </location>
</feature>
<proteinExistence type="predicted"/>
<feature type="transmembrane region" description="Helical" evidence="4">
    <location>
        <begin position="318"/>
        <end position="340"/>
    </location>
</feature>
<name>A0A4D7BMI4_9HYPH</name>
<dbReference type="PANTHER" id="PTHR43129:SF1">
    <property type="entry name" value="FOSMIDOMYCIN RESISTANCE PROTEIN"/>
    <property type="match status" value="1"/>
</dbReference>
<dbReference type="AlphaFoldDB" id="A0A4D7BMI4"/>
<accession>A0A4D7BMI4</accession>